<protein>
    <submittedName>
        <fullName evidence="1">Zf-FLZ domain-containing protein</fullName>
    </submittedName>
</protein>
<accession>A0ACB7VQ46</accession>
<evidence type="ECO:0000313" key="2">
    <source>
        <dbReference type="Proteomes" id="UP000827976"/>
    </source>
</evidence>
<reference evidence="2" key="1">
    <citation type="journal article" date="2022" name="Nat. Commun.">
        <title>Chromosome evolution and the genetic basis of agronomically important traits in greater yam.</title>
        <authorList>
            <person name="Bredeson J.V."/>
            <person name="Lyons J.B."/>
            <person name="Oniyinde I.O."/>
            <person name="Okereke N.R."/>
            <person name="Kolade O."/>
            <person name="Nnabue I."/>
            <person name="Nwadili C.O."/>
            <person name="Hribova E."/>
            <person name="Parker M."/>
            <person name="Nwogha J."/>
            <person name="Shu S."/>
            <person name="Carlson J."/>
            <person name="Kariba R."/>
            <person name="Muthemba S."/>
            <person name="Knop K."/>
            <person name="Barton G.J."/>
            <person name="Sherwood A.V."/>
            <person name="Lopez-Montes A."/>
            <person name="Asiedu R."/>
            <person name="Jamnadass R."/>
            <person name="Muchugi A."/>
            <person name="Goodstein D."/>
            <person name="Egesi C.N."/>
            <person name="Featherston J."/>
            <person name="Asfaw A."/>
            <person name="Simpson G.G."/>
            <person name="Dolezel J."/>
            <person name="Hendre P.S."/>
            <person name="Van Deynze A."/>
            <person name="Kumar P.L."/>
            <person name="Obidiegwu J.E."/>
            <person name="Bhattacharjee R."/>
            <person name="Rokhsar D.S."/>
        </authorList>
    </citation>
    <scope>NUCLEOTIDE SEQUENCE [LARGE SCALE GENOMIC DNA]</scope>
    <source>
        <strain evidence="2">cv. TDa95/00328</strain>
    </source>
</reference>
<proteinExistence type="predicted"/>
<gene>
    <name evidence="1" type="ORF">IHE45_07G027500</name>
</gene>
<sequence length="121" mass="13277">MEGLGVVLEGKGMTKGGQILNKVINMKKYPKMLTSSSDSIENEASSSININMTSFLQSCFLCHRPLSHSKDIYMYRGDRAFCSEECRCMQIRMDEEMALAVASGGAAAGRRGKKACGFVKH</sequence>
<dbReference type="Proteomes" id="UP000827976">
    <property type="component" value="Chromosome 7"/>
</dbReference>
<evidence type="ECO:0000313" key="1">
    <source>
        <dbReference type="EMBL" id="KAH7676592.1"/>
    </source>
</evidence>
<organism evidence="1 2">
    <name type="scientific">Dioscorea alata</name>
    <name type="common">Purple yam</name>
    <dbReference type="NCBI Taxonomy" id="55571"/>
    <lineage>
        <taxon>Eukaryota</taxon>
        <taxon>Viridiplantae</taxon>
        <taxon>Streptophyta</taxon>
        <taxon>Embryophyta</taxon>
        <taxon>Tracheophyta</taxon>
        <taxon>Spermatophyta</taxon>
        <taxon>Magnoliopsida</taxon>
        <taxon>Liliopsida</taxon>
        <taxon>Dioscoreales</taxon>
        <taxon>Dioscoreaceae</taxon>
        <taxon>Dioscorea</taxon>
    </lineage>
</organism>
<comment type="caution">
    <text evidence="1">The sequence shown here is derived from an EMBL/GenBank/DDBJ whole genome shotgun (WGS) entry which is preliminary data.</text>
</comment>
<dbReference type="EMBL" id="CM037017">
    <property type="protein sequence ID" value="KAH7676592.1"/>
    <property type="molecule type" value="Genomic_DNA"/>
</dbReference>
<name>A0ACB7VQ46_DIOAL</name>
<keyword evidence="2" id="KW-1185">Reference proteome</keyword>